<evidence type="ECO:0000313" key="2">
    <source>
        <dbReference type="Proteomes" id="UP001176961"/>
    </source>
</evidence>
<sequence length="224" mass="26158">MCKVIEDFGFCEKTTKIRMHWAGLFLIVIALSSARAVKVKYSLKPEKACKDIHTQGYQRLIIDSVTIYHTDDNNRIIDAAWTDTNCNMAKECRGTFTLNSQKKLKGPLLTYDSKGRYHIVLGVRHTQPARESPVTYFCTSYAIKDNKQRPSNKEFDEKLYHLDPFLIGEVEVSVDGHKVITRRSDAKRCFDSYSWIADHGIYRLYDDQWITMYYYPHYYPQVLS</sequence>
<comment type="caution">
    <text evidence="1">The sequence shown here is derived from an EMBL/GenBank/DDBJ whole genome shotgun (WGS) entry which is preliminary data.</text>
</comment>
<dbReference type="EMBL" id="CATQJL010000223">
    <property type="protein sequence ID" value="CAJ0597175.1"/>
    <property type="molecule type" value="Genomic_DNA"/>
</dbReference>
<evidence type="ECO:0000313" key="1">
    <source>
        <dbReference type="EMBL" id="CAJ0597175.1"/>
    </source>
</evidence>
<gene>
    <name evidence="1" type="ORF">CYNAS_LOCUS9158</name>
</gene>
<name>A0AA36GRU4_CYLNA</name>
<dbReference type="AlphaFoldDB" id="A0AA36GRU4"/>
<accession>A0AA36GRU4</accession>
<dbReference type="Proteomes" id="UP001176961">
    <property type="component" value="Unassembled WGS sequence"/>
</dbReference>
<reference evidence="1" key="1">
    <citation type="submission" date="2023-07" db="EMBL/GenBank/DDBJ databases">
        <authorList>
            <consortium name="CYATHOMIX"/>
        </authorList>
    </citation>
    <scope>NUCLEOTIDE SEQUENCE</scope>
    <source>
        <strain evidence="1">N/A</strain>
    </source>
</reference>
<protein>
    <submittedName>
        <fullName evidence="1">Uncharacterized protein</fullName>
    </submittedName>
</protein>
<proteinExistence type="predicted"/>
<organism evidence="1 2">
    <name type="scientific">Cylicocyclus nassatus</name>
    <name type="common">Nematode worm</name>
    <dbReference type="NCBI Taxonomy" id="53992"/>
    <lineage>
        <taxon>Eukaryota</taxon>
        <taxon>Metazoa</taxon>
        <taxon>Ecdysozoa</taxon>
        <taxon>Nematoda</taxon>
        <taxon>Chromadorea</taxon>
        <taxon>Rhabditida</taxon>
        <taxon>Rhabditina</taxon>
        <taxon>Rhabditomorpha</taxon>
        <taxon>Strongyloidea</taxon>
        <taxon>Strongylidae</taxon>
        <taxon>Cylicocyclus</taxon>
    </lineage>
</organism>
<keyword evidence="2" id="KW-1185">Reference proteome</keyword>